<keyword evidence="1" id="KW-0472">Membrane</keyword>
<keyword evidence="1" id="KW-0812">Transmembrane</keyword>
<dbReference type="Pfam" id="PF13287">
    <property type="entry name" value="Fn3_assoc"/>
    <property type="match status" value="1"/>
</dbReference>
<feature type="transmembrane region" description="Helical" evidence="1">
    <location>
        <begin position="81"/>
        <end position="101"/>
    </location>
</feature>
<dbReference type="AlphaFoldDB" id="A0A437MT53"/>
<keyword evidence="5" id="KW-1185">Reference proteome</keyword>
<reference evidence="4 5" key="1">
    <citation type="submission" date="2019-01" db="EMBL/GenBank/DDBJ databases">
        <authorList>
            <person name="Chen W.-M."/>
        </authorList>
    </citation>
    <scope>NUCLEOTIDE SEQUENCE [LARGE SCALE GENOMIC DNA]</scope>
    <source>
        <strain evidence="4 5">YBJ-36</strain>
    </source>
</reference>
<dbReference type="InterPro" id="IPR032675">
    <property type="entry name" value="LRR_dom_sf"/>
</dbReference>
<evidence type="ECO:0000313" key="5">
    <source>
        <dbReference type="Proteomes" id="UP000282759"/>
    </source>
</evidence>
<name>A0A437MT53_9SPHI</name>
<evidence type="ECO:0000313" key="4">
    <source>
        <dbReference type="EMBL" id="RVU00822.1"/>
    </source>
</evidence>
<dbReference type="OrthoDB" id="713772at2"/>
<dbReference type="RefSeq" id="WP_127704539.1">
    <property type="nucleotide sequence ID" value="NZ_SACK01000003.1"/>
</dbReference>
<dbReference type="SUPFAM" id="SSF52047">
    <property type="entry name" value="RNI-like"/>
    <property type="match status" value="1"/>
</dbReference>
<dbReference type="Proteomes" id="UP000282759">
    <property type="component" value="Unassembled WGS sequence"/>
</dbReference>
<dbReference type="EMBL" id="SACK01000003">
    <property type="protein sequence ID" value="RVU00822.1"/>
    <property type="molecule type" value="Genomic_DNA"/>
</dbReference>
<feature type="domain" description="DUF2231" evidence="3">
    <location>
        <begin position="42"/>
        <end position="164"/>
    </location>
</feature>
<gene>
    <name evidence="4" type="ORF">EOD41_09295</name>
</gene>
<dbReference type="InterPro" id="IPR019251">
    <property type="entry name" value="DUF2231_TM"/>
</dbReference>
<protein>
    <submittedName>
        <fullName evidence="4">Cytochrome C</fullName>
    </submittedName>
</protein>
<accession>A0A437MT53</accession>
<dbReference type="InterPro" id="IPR026876">
    <property type="entry name" value="Fn3_assoc_repeat"/>
</dbReference>
<feature type="transmembrane region" description="Helical" evidence="1">
    <location>
        <begin position="12"/>
        <end position="36"/>
    </location>
</feature>
<dbReference type="Gene3D" id="3.80.10.10">
    <property type="entry name" value="Ribonuclease Inhibitor"/>
    <property type="match status" value="1"/>
</dbReference>
<dbReference type="Pfam" id="PF09990">
    <property type="entry name" value="DUF2231"/>
    <property type="match status" value="1"/>
</dbReference>
<dbReference type="PANTHER" id="PTHR35889">
    <property type="entry name" value="CYCLOINULO-OLIGOSACCHARIDE FRUCTANOTRANSFERASE-RELATED"/>
    <property type="match status" value="1"/>
</dbReference>
<evidence type="ECO:0000256" key="1">
    <source>
        <dbReference type="SAM" id="Phobius"/>
    </source>
</evidence>
<comment type="caution">
    <text evidence="4">The sequence shown here is derived from an EMBL/GenBank/DDBJ whole genome shotgun (WGS) entry which is preliminary data.</text>
</comment>
<organism evidence="4 5">
    <name type="scientific">Mucilaginibacter limnophilus</name>
    <dbReference type="NCBI Taxonomy" id="1932778"/>
    <lineage>
        <taxon>Bacteria</taxon>
        <taxon>Pseudomonadati</taxon>
        <taxon>Bacteroidota</taxon>
        <taxon>Sphingobacteriia</taxon>
        <taxon>Sphingobacteriales</taxon>
        <taxon>Sphingobacteriaceae</taxon>
        <taxon>Mucilaginibacter</taxon>
    </lineage>
</organism>
<dbReference type="Pfam" id="PF07635">
    <property type="entry name" value="PSCyt1"/>
    <property type="match status" value="1"/>
</dbReference>
<feature type="transmembrane region" description="Helical" evidence="1">
    <location>
        <begin position="113"/>
        <end position="132"/>
    </location>
</feature>
<evidence type="ECO:0000259" key="3">
    <source>
        <dbReference type="Pfam" id="PF09990"/>
    </source>
</evidence>
<keyword evidence="1" id="KW-1133">Transmembrane helix</keyword>
<dbReference type="PANTHER" id="PTHR35889:SF3">
    <property type="entry name" value="F-BOX DOMAIN-CONTAINING PROTEIN"/>
    <property type="match status" value="1"/>
</dbReference>
<evidence type="ECO:0000259" key="2">
    <source>
        <dbReference type="Pfam" id="PF07635"/>
    </source>
</evidence>
<feature type="transmembrane region" description="Helical" evidence="1">
    <location>
        <begin position="42"/>
        <end position="60"/>
    </location>
</feature>
<feature type="domain" description="Cytochrome C Planctomycete-type" evidence="2">
    <location>
        <begin position="203"/>
        <end position="262"/>
    </location>
</feature>
<sequence length="706" mass="78847">MKSNLKGFAENLLFVLNILIVFFLLFESKIVIPHWLIPVGRMHPMILHFPIAILILAMVLEFFRFKDKYQAELFYQRFTSNLLLIGLISAAVTVIMGLFLSKEEGYEGSILQWHKWTGVSIVLVASVIYWCRNFTWYNAPLAKGGAVVTILCLVLAGHFGATLTHGESFVLGPILPQKTMPQVSLEQAQVYEHVVKPILEAKCNSCHNPEKLKGQLMLTDEASILKGGKTGKLIIPGKPELSLLIQRIHLPAEDKKHMPPTGKPQLTDEEALLLQLWVKNGADFKRKVVDLPANDSLRKLASLFIKPAIAATPAYAFEAASEATIKNLNNDYRTVTPLAKGSPALAVNLYNRANYKAKQLDELGEIKKQIVSLDLNMMPVKDDDLKYITSFENLTALNLNFTDVNGSGLSKIAGLKNLRTLSLSGSKVTLQNLQQIKGFKALKTLTLWNTGIAAKDIEKLQDANKNIQIISGYKDDGKAMKLNPPQLNNAQQIFKQTTALKLKHPIRGVEIRYTLDGNDPDSLKSPAFNKNILLNKHTTVRAKAFKKGWISSDIVEFKFYKSAYTPDTIYLTNQPVERYAANGAQTLIDNELADLVNLNNRWLGFEKKDMEVFMHFDKPVNLSSVMVQNVSLPLFLLLPPAQIDVWCGPNEGNLKLLGTVKPAVPKVPGVSVYTDSFVGFKPQKVQFLKLRAKTQFVLLVDEIFLN</sequence>
<dbReference type="InterPro" id="IPR011429">
    <property type="entry name" value="Cyt_c_Planctomycete-type"/>
</dbReference>
<proteinExistence type="predicted"/>
<feature type="transmembrane region" description="Helical" evidence="1">
    <location>
        <begin position="144"/>
        <end position="163"/>
    </location>
</feature>